<keyword evidence="2" id="KW-1185">Reference proteome</keyword>
<dbReference type="Pfam" id="PF10275">
    <property type="entry name" value="Peptidase_C65"/>
    <property type="match status" value="1"/>
</dbReference>
<evidence type="ECO:0000313" key="1">
    <source>
        <dbReference type="EMBL" id="TYH96213.1"/>
    </source>
</evidence>
<protein>
    <submittedName>
        <fullName evidence="1">Uncharacterized protein</fullName>
    </submittedName>
</protein>
<accession>A0A5D2MXM2</accession>
<organism evidence="1 2">
    <name type="scientific">Gossypium tomentosum</name>
    <name type="common">Hawaiian cotton</name>
    <name type="synonym">Gossypium sandvicense</name>
    <dbReference type="NCBI Taxonomy" id="34277"/>
    <lineage>
        <taxon>Eukaryota</taxon>
        <taxon>Viridiplantae</taxon>
        <taxon>Streptophyta</taxon>
        <taxon>Embryophyta</taxon>
        <taxon>Tracheophyta</taxon>
        <taxon>Spermatophyta</taxon>
        <taxon>Magnoliopsida</taxon>
        <taxon>eudicotyledons</taxon>
        <taxon>Gunneridae</taxon>
        <taxon>Pentapetalae</taxon>
        <taxon>rosids</taxon>
        <taxon>malvids</taxon>
        <taxon>Malvales</taxon>
        <taxon>Malvaceae</taxon>
        <taxon>Malvoideae</taxon>
        <taxon>Gossypium</taxon>
    </lineage>
</organism>
<gene>
    <name evidence="1" type="ORF">ES332_A12G163000v1</name>
</gene>
<dbReference type="InterPro" id="IPR042467">
    <property type="entry name" value="Peptidase_C65_otubain_sub2"/>
</dbReference>
<dbReference type="EMBL" id="CM017621">
    <property type="protein sequence ID" value="TYH96213.1"/>
    <property type="molecule type" value="Genomic_DNA"/>
</dbReference>
<name>A0A5D2MXM2_GOSTO</name>
<dbReference type="SUPFAM" id="SSF54001">
    <property type="entry name" value="Cysteine proteinases"/>
    <property type="match status" value="1"/>
</dbReference>
<dbReference type="Proteomes" id="UP000322667">
    <property type="component" value="Chromosome A12"/>
</dbReference>
<dbReference type="InterPro" id="IPR038765">
    <property type="entry name" value="Papain-like_cys_pep_sf"/>
</dbReference>
<dbReference type="Gene3D" id="1.20.1300.20">
    <property type="entry name" value="Peptidase C65 Otubain, subdomain 2"/>
    <property type="match status" value="1"/>
</dbReference>
<sequence>MRSRDQSISDYVVMFFRFVTSGEIRKRSKFFKPFIFGLINATVEQVCCI</sequence>
<evidence type="ECO:0000313" key="2">
    <source>
        <dbReference type="Proteomes" id="UP000322667"/>
    </source>
</evidence>
<dbReference type="InterPro" id="IPR019400">
    <property type="entry name" value="Peptidase_C65_otubain"/>
</dbReference>
<proteinExistence type="predicted"/>
<reference evidence="1 2" key="1">
    <citation type="submission" date="2019-07" db="EMBL/GenBank/DDBJ databases">
        <title>WGS assembly of Gossypium tomentosum.</title>
        <authorList>
            <person name="Chen Z.J."/>
            <person name="Sreedasyam A."/>
            <person name="Ando A."/>
            <person name="Song Q."/>
            <person name="De L."/>
            <person name="Hulse-Kemp A."/>
            <person name="Ding M."/>
            <person name="Ye W."/>
            <person name="Kirkbride R."/>
            <person name="Jenkins J."/>
            <person name="Plott C."/>
            <person name="Lovell J."/>
            <person name="Lin Y.-M."/>
            <person name="Vaughn R."/>
            <person name="Liu B."/>
            <person name="Li W."/>
            <person name="Simpson S."/>
            <person name="Scheffler B."/>
            <person name="Saski C."/>
            <person name="Grover C."/>
            <person name="Hu G."/>
            <person name="Conover J."/>
            <person name="Carlson J."/>
            <person name="Shu S."/>
            <person name="Boston L."/>
            <person name="Williams M."/>
            <person name="Peterson D."/>
            <person name="Mcgee K."/>
            <person name="Jones D."/>
            <person name="Wendel J."/>
            <person name="Stelly D."/>
            <person name="Grimwood J."/>
            <person name="Schmutz J."/>
        </authorList>
    </citation>
    <scope>NUCLEOTIDE SEQUENCE [LARGE SCALE GENOMIC DNA]</scope>
    <source>
        <strain evidence="1">7179.01</strain>
    </source>
</reference>
<dbReference type="AlphaFoldDB" id="A0A5D2MXM2"/>